<dbReference type="AlphaFoldDB" id="A7SMA3"/>
<name>A7SMA3_NEMVE</name>
<dbReference type="SUPFAM" id="SSF54928">
    <property type="entry name" value="RNA-binding domain, RBD"/>
    <property type="match status" value="1"/>
</dbReference>
<dbReference type="EMBL" id="DS469707">
    <property type="protein sequence ID" value="EDO35150.1"/>
    <property type="molecule type" value="Genomic_DNA"/>
</dbReference>
<dbReference type="InterPro" id="IPR012677">
    <property type="entry name" value="Nucleotide-bd_a/b_plait_sf"/>
</dbReference>
<keyword evidence="1 2" id="KW-0694">RNA-binding</keyword>
<dbReference type="HOGENOM" id="CLU_1074803_0_0_1"/>
<keyword evidence="4" id="KW-0472">Membrane</keyword>
<sequence>MVHFDNLRITGRNLWTKWTITCILLVNLPCSLMLLVNLPCSLMLLVPTDQGGKRPSLVHQCYGDCLRGCGVSECLADSRSAHECLASINYSAFTVLICLLKYSNFDLEMAEYKCYIGNLSYSVDEQALEEKFHGYNVVDVKVITDRETGRPRGFGFVTFGSEDEMDKAIDKFDGEDLDGRPMKVNKAQPRGERGGGGSQGGGYRSGGGGYGGSSRGGYGGGRGGGGYGGGRGGGGSYGGGRRDYGGGSKGGGYDRNSYY</sequence>
<dbReference type="InterPro" id="IPR035979">
    <property type="entry name" value="RBD_domain_sf"/>
</dbReference>
<dbReference type="InterPro" id="IPR048289">
    <property type="entry name" value="RRM2_NsCP33-like"/>
</dbReference>
<evidence type="ECO:0000313" key="6">
    <source>
        <dbReference type="EMBL" id="EDO35150.1"/>
    </source>
</evidence>
<dbReference type="InParanoid" id="A7SMA3"/>
<dbReference type="Pfam" id="PF00076">
    <property type="entry name" value="RRM_1"/>
    <property type="match status" value="1"/>
</dbReference>
<dbReference type="PROSITE" id="PS50102">
    <property type="entry name" value="RRM"/>
    <property type="match status" value="1"/>
</dbReference>
<dbReference type="Proteomes" id="UP000001593">
    <property type="component" value="Unassembled WGS sequence"/>
</dbReference>
<evidence type="ECO:0000256" key="4">
    <source>
        <dbReference type="SAM" id="Phobius"/>
    </source>
</evidence>
<evidence type="ECO:0000256" key="3">
    <source>
        <dbReference type="SAM" id="MobiDB-lite"/>
    </source>
</evidence>
<accession>A7SMA3</accession>
<evidence type="ECO:0000259" key="5">
    <source>
        <dbReference type="PROSITE" id="PS50102"/>
    </source>
</evidence>
<keyword evidence="4" id="KW-0812">Transmembrane</keyword>
<evidence type="ECO:0000313" key="7">
    <source>
        <dbReference type="Proteomes" id="UP000001593"/>
    </source>
</evidence>
<dbReference type="SMART" id="SM00360">
    <property type="entry name" value="RRM"/>
    <property type="match status" value="1"/>
</dbReference>
<dbReference type="eggNOG" id="KOG0118">
    <property type="taxonomic scope" value="Eukaryota"/>
</dbReference>
<dbReference type="PANTHER" id="PTHR48027">
    <property type="entry name" value="HETEROGENEOUS NUCLEAR RIBONUCLEOPROTEIN 87F-RELATED"/>
    <property type="match status" value="1"/>
</dbReference>
<gene>
    <name evidence="6" type="ORF">NEMVEDRAFT_v1g246169</name>
</gene>
<dbReference type="GO" id="GO:0003723">
    <property type="term" value="F:RNA binding"/>
    <property type="evidence" value="ECO:0000318"/>
    <property type="project" value="GO_Central"/>
</dbReference>
<evidence type="ECO:0000256" key="2">
    <source>
        <dbReference type="PROSITE-ProRule" id="PRU00176"/>
    </source>
</evidence>
<keyword evidence="7" id="KW-1185">Reference proteome</keyword>
<keyword evidence="4" id="KW-1133">Transmembrane helix</keyword>
<feature type="compositionally biased region" description="Gly residues" evidence="3">
    <location>
        <begin position="194"/>
        <end position="253"/>
    </location>
</feature>
<dbReference type="STRING" id="45351.A7SMA3"/>
<dbReference type="Gene3D" id="3.30.70.330">
    <property type="match status" value="1"/>
</dbReference>
<reference evidence="6 7" key="1">
    <citation type="journal article" date="2007" name="Science">
        <title>Sea anemone genome reveals ancestral eumetazoan gene repertoire and genomic organization.</title>
        <authorList>
            <person name="Putnam N.H."/>
            <person name="Srivastava M."/>
            <person name="Hellsten U."/>
            <person name="Dirks B."/>
            <person name="Chapman J."/>
            <person name="Salamov A."/>
            <person name="Terry A."/>
            <person name="Shapiro H."/>
            <person name="Lindquist E."/>
            <person name="Kapitonov V.V."/>
            <person name="Jurka J."/>
            <person name="Genikhovich G."/>
            <person name="Grigoriev I.V."/>
            <person name="Lucas S.M."/>
            <person name="Steele R.E."/>
            <person name="Finnerty J.R."/>
            <person name="Technau U."/>
            <person name="Martindale M.Q."/>
            <person name="Rokhsar D.S."/>
        </authorList>
    </citation>
    <scope>NUCLEOTIDE SEQUENCE [LARGE SCALE GENOMIC DNA]</scope>
    <source>
        <strain evidence="7">CH2 X CH6</strain>
    </source>
</reference>
<feature type="domain" description="RRM" evidence="5">
    <location>
        <begin position="112"/>
        <end position="189"/>
    </location>
</feature>
<dbReference type="InterPro" id="IPR052462">
    <property type="entry name" value="SLIRP/GR-RBP-like"/>
</dbReference>
<proteinExistence type="predicted"/>
<evidence type="ECO:0000256" key="1">
    <source>
        <dbReference type="ARBA" id="ARBA00022884"/>
    </source>
</evidence>
<feature type="region of interest" description="Disordered" evidence="3">
    <location>
        <begin position="172"/>
        <end position="259"/>
    </location>
</feature>
<organism evidence="6 7">
    <name type="scientific">Nematostella vectensis</name>
    <name type="common">Starlet sea anemone</name>
    <dbReference type="NCBI Taxonomy" id="45351"/>
    <lineage>
        <taxon>Eukaryota</taxon>
        <taxon>Metazoa</taxon>
        <taxon>Cnidaria</taxon>
        <taxon>Anthozoa</taxon>
        <taxon>Hexacorallia</taxon>
        <taxon>Actiniaria</taxon>
        <taxon>Edwardsiidae</taxon>
        <taxon>Nematostella</taxon>
    </lineage>
</organism>
<protein>
    <recommendedName>
        <fullName evidence="5">RRM domain-containing protein</fullName>
    </recommendedName>
</protein>
<feature type="transmembrane region" description="Helical" evidence="4">
    <location>
        <begin position="18"/>
        <end position="46"/>
    </location>
</feature>
<feature type="compositionally biased region" description="Basic and acidic residues" evidence="3">
    <location>
        <begin position="172"/>
        <end position="181"/>
    </location>
</feature>
<dbReference type="CDD" id="cd21608">
    <property type="entry name" value="RRM2_NsCP33_like"/>
    <property type="match status" value="1"/>
</dbReference>
<dbReference type="InterPro" id="IPR000504">
    <property type="entry name" value="RRM_dom"/>
</dbReference>